<dbReference type="GO" id="GO:0005975">
    <property type="term" value="P:carbohydrate metabolic process"/>
    <property type="evidence" value="ECO:0007669"/>
    <property type="project" value="UniProtKB-ARBA"/>
</dbReference>
<feature type="domain" description="CshA" evidence="3">
    <location>
        <begin position="329"/>
        <end position="413"/>
    </location>
</feature>
<accession>A0A431TYR6</accession>
<sequence length="740" mass="75394">MICFSTPLPSTNAMNTTCTLPLRGNTLVRTVGGLLLGSLLAVNLPRAAAQTAAFPRNETFKGNAATNFTFGGAARLTGTGGSGNDAVGQGYLRLTDAVTNQAGYAIDNVGFPAGAGFTISFEFFSYGRTTADGADGFSVFLVDAANQPSSGFRIGASGGSLGYAQKTVDPVAAGVSRGYIGIGIDEFGNYSAGTEGRSGGAAVGDSEGKVPNAVAIRGAGNGSSSTDYPYLTGTSLNALGFTLDVPTARAQAGSADYRRAYIDVVPTTAGGTTTYRITVRIQHGNAVHTAISSFQVATPPSNLRLGFAGATGGSTNVHEIRNLNLVQVPFAADDAATTAYNAAVNVSILGNDVAPGSNLDPATVDLDPNTAGVQTSLAVPGKGSFAVNSAGVVTFTPSGSFAGTVTAPYTVQSVLRGDYTSSPANITVTVQGADLATTVSGPTTATAGSNITYAMRTSNAGGLTATNVVPKLQLPTGLPAANVTAAGGSYDPGTGWVTFGQISSLASSSTPVDHTVTFRAPSTGPVAGLATAASSAVPDPVDANNSASVTTAISGAPLPVELTRFEARAQGPDAALSWTTAQEKNNDRFEVERSADGRRFERVGSVSGRGTATTAAEYRYHDAAAARAGQQLYYRLRQVDLDGTASYSEVRVVRFADKLTPAIALYPNPAAGADATLDLRALAAGRYSVRVLDVTGRVVQQLQAAGAQLQPLSLQALRPGTYVVQVSGPQRPMSLPLVRY</sequence>
<dbReference type="EMBL" id="RXOF01000013">
    <property type="protein sequence ID" value="RTQ47181.1"/>
    <property type="molecule type" value="Genomic_DNA"/>
</dbReference>
<reference evidence="4 5" key="1">
    <citation type="submission" date="2018-12" db="EMBL/GenBank/DDBJ databases">
        <title>Hymenobacter gummosus sp. nov., isolated from a spring.</title>
        <authorList>
            <person name="Nie L."/>
        </authorList>
    </citation>
    <scope>NUCLEOTIDE SEQUENCE [LARGE SCALE GENOMIC DNA]</scope>
    <source>
        <strain evidence="4 5">KCTC 52166</strain>
    </source>
</reference>
<organism evidence="4 5">
    <name type="scientific">Hymenobacter gummosus</name>
    <dbReference type="NCBI Taxonomy" id="1776032"/>
    <lineage>
        <taxon>Bacteria</taxon>
        <taxon>Pseudomonadati</taxon>
        <taxon>Bacteroidota</taxon>
        <taxon>Cytophagia</taxon>
        <taxon>Cytophagales</taxon>
        <taxon>Hymenobacteraceae</taxon>
        <taxon>Hymenobacter</taxon>
    </lineage>
</organism>
<feature type="domain" description="DUF11" evidence="1">
    <location>
        <begin position="441"/>
        <end position="550"/>
    </location>
</feature>
<dbReference type="GO" id="GO:0004553">
    <property type="term" value="F:hydrolase activity, hydrolyzing O-glycosyl compounds"/>
    <property type="evidence" value="ECO:0007669"/>
    <property type="project" value="UniProtKB-ARBA"/>
</dbReference>
<feature type="domain" description="Secretion system C-terminal sorting" evidence="2">
    <location>
        <begin position="665"/>
        <end position="727"/>
    </location>
</feature>
<dbReference type="InterPro" id="IPR026444">
    <property type="entry name" value="Secre_tail"/>
</dbReference>
<evidence type="ECO:0000313" key="4">
    <source>
        <dbReference type="EMBL" id="RTQ47181.1"/>
    </source>
</evidence>
<dbReference type="Pfam" id="PF19076">
    <property type="entry name" value="CshA_repeat"/>
    <property type="match status" value="1"/>
</dbReference>
<evidence type="ECO:0000259" key="1">
    <source>
        <dbReference type="Pfam" id="PF01345"/>
    </source>
</evidence>
<dbReference type="NCBIfam" id="TIGR04183">
    <property type="entry name" value="Por_Secre_tail"/>
    <property type="match status" value="1"/>
</dbReference>
<protein>
    <submittedName>
        <fullName evidence="4">T9SS type A sorting domain-containing protein</fullName>
    </submittedName>
</protein>
<comment type="caution">
    <text evidence="4">The sequence shown here is derived from an EMBL/GenBank/DDBJ whole genome shotgun (WGS) entry which is preliminary data.</text>
</comment>
<dbReference type="AlphaFoldDB" id="A0A431TYR6"/>
<dbReference type="Pfam" id="PF01345">
    <property type="entry name" value="DUF11"/>
    <property type="match status" value="1"/>
</dbReference>
<dbReference type="Pfam" id="PF18962">
    <property type="entry name" value="Por_Secre_tail"/>
    <property type="match status" value="1"/>
</dbReference>
<evidence type="ECO:0000259" key="3">
    <source>
        <dbReference type="Pfam" id="PF19076"/>
    </source>
</evidence>
<dbReference type="Proteomes" id="UP000282184">
    <property type="component" value="Unassembled WGS sequence"/>
</dbReference>
<dbReference type="OrthoDB" id="7794186at2"/>
<dbReference type="InterPro" id="IPR026395">
    <property type="entry name" value="CshA_fibril"/>
</dbReference>
<proteinExistence type="predicted"/>
<dbReference type="Gene3D" id="2.60.40.10">
    <property type="entry name" value="Immunoglobulins"/>
    <property type="match status" value="2"/>
</dbReference>
<dbReference type="SUPFAM" id="SSF49899">
    <property type="entry name" value="Concanavalin A-like lectins/glucanases"/>
    <property type="match status" value="1"/>
</dbReference>
<dbReference type="Gene3D" id="2.60.120.200">
    <property type="match status" value="1"/>
</dbReference>
<name>A0A431TYR6_9BACT</name>
<dbReference type="InterPro" id="IPR013783">
    <property type="entry name" value="Ig-like_fold"/>
</dbReference>
<evidence type="ECO:0000313" key="5">
    <source>
        <dbReference type="Proteomes" id="UP000282184"/>
    </source>
</evidence>
<evidence type="ECO:0000259" key="2">
    <source>
        <dbReference type="Pfam" id="PF18962"/>
    </source>
</evidence>
<dbReference type="InterPro" id="IPR001434">
    <property type="entry name" value="OmcB-like_DUF11"/>
</dbReference>
<gene>
    <name evidence="4" type="ORF">EJV47_20005</name>
</gene>
<dbReference type="InterPro" id="IPR013320">
    <property type="entry name" value="ConA-like_dom_sf"/>
</dbReference>
<keyword evidence="5" id="KW-1185">Reference proteome</keyword>